<dbReference type="Pfam" id="PF02535">
    <property type="entry name" value="Zip"/>
    <property type="match status" value="1"/>
</dbReference>
<evidence type="ECO:0000313" key="9">
    <source>
        <dbReference type="EMBL" id="SSC13535.1"/>
    </source>
</evidence>
<proteinExistence type="inferred from homology"/>
<accession>A0A7Z7LGX3</accession>
<organism evidence="9 10">
    <name type="scientific">Mesotoga infera</name>
    <dbReference type="NCBI Taxonomy" id="1236046"/>
    <lineage>
        <taxon>Bacteria</taxon>
        <taxon>Thermotogati</taxon>
        <taxon>Thermotogota</taxon>
        <taxon>Thermotogae</taxon>
        <taxon>Kosmotogales</taxon>
        <taxon>Kosmotogaceae</taxon>
        <taxon>Mesotoga</taxon>
    </lineage>
</organism>
<name>A0A7Z7LGX3_9BACT</name>
<comment type="similarity">
    <text evidence="2">Belongs to the ZIP transporter (TC 2.A.5) family.</text>
</comment>
<evidence type="ECO:0000256" key="3">
    <source>
        <dbReference type="ARBA" id="ARBA00022475"/>
    </source>
</evidence>
<evidence type="ECO:0000256" key="8">
    <source>
        <dbReference type="SAM" id="Phobius"/>
    </source>
</evidence>
<dbReference type="RefSeq" id="WP_197712664.1">
    <property type="nucleotide sequence ID" value="NZ_LS974202.1"/>
</dbReference>
<dbReference type="EMBL" id="LS974202">
    <property type="protein sequence ID" value="SSC13535.1"/>
    <property type="molecule type" value="Genomic_DNA"/>
</dbReference>
<dbReference type="GO" id="GO:0005886">
    <property type="term" value="C:plasma membrane"/>
    <property type="evidence" value="ECO:0007669"/>
    <property type="project" value="UniProtKB-SubCell"/>
</dbReference>
<protein>
    <submittedName>
        <fullName evidence="9">Protein GufA</fullName>
    </submittedName>
</protein>
<keyword evidence="3" id="KW-1003">Cell membrane</keyword>
<feature type="transmembrane region" description="Helical" evidence="8">
    <location>
        <begin position="39"/>
        <end position="61"/>
    </location>
</feature>
<keyword evidence="7 8" id="KW-0472">Membrane</keyword>
<feature type="transmembrane region" description="Helical" evidence="8">
    <location>
        <begin position="7"/>
        <end position="27"/>
    </location>
</feature>
<reference evidence="9 10" key="1">
    <citation type="submission" date="2017-01" db="EMBL/GenBank/DDBJ databases">
        <authorList>
            <person name="Erauso G."/>
        </authorList>
    </citation>
    <scope>NUCLEOTIDE SEQUENCE [LARGE SCALE GENOMIC DNA]</scope>
    <source>
        <strain evidence="9">MESINF1</strain>
    </source>
</reference>
<sequence>MNLALKGILYSLVAGLATTLGALPFMAMKKGISRRTLDILLGFAAGVMLAATAFSLVVPSIELGGPLRFVIGFTLGAIFVDIMDKLAPHEHLIKGYEGPLEHSKVSKIWLFVIAITLHNFPEGMAVGVGAFTTEALVIAMAIGVQNIPEGAAVMASLVGAGYKPTRALRISFLTGMVEVVGGLLGAILISVVRPLLPYAMAFAGGAMLFVISDEVVPETHSGGFERASTYSLIFGFIVMALLDNILG</sequence>
<dbReference type="Proteomes" id="UP000250796">
    <property type="component" value="Chromosome MESINF"/>
</dbReference>
<dbReference type="KEGG" id="minf:MESINF_2095"/>
<evidence type="ECO:0000256" key="4">
    <source>
        <dbReference type="ARBA" id="ARBA00022692"/>
    </source>
</evidence>
<evidence type="ECO:0000256" key="5">
    <source>
        <dbReference type="ARBA" id="ARBA00022833"/>
    </source>
</evidence>
<keyword evidence="6 8" id="KW-1133">Transmembrane helix</keyword>
<keyword evidence="5" id="KW-0862">Zinc</keyword>
<feature type="transmembrane region" description="Helical" evidence="8">
    <location>
        <begin position="195"/>
        <end position="216"/>
    </location>
</feature>
<keyword evidence="10" id="KW-1185">Reference proteome</keyword>
<evidence type="ECO:0000256" key="7">
    <source>
        <dbReference type="ARBA" id="ARBA00023136"/>
    </source>
</evidence>
<evidence type="ECO:0000256" key="1">
    <source>
        <dbReference type="ARBA" id="ARBA00004651"/>
    </source>
</evidence>
<keyword evidence="4 8" id="KW-0812">Transmembrane</keyword>
<dbReference type="PANTHER" id="PTHR11040:SF211">
    <property type="entry name" value="ZINC TRANSPORTER ZIP11"/>
    <property type="match status" value="1"/>
</dbReference>
<feature type="transmembrane region" description="Helical" evidence="8">
    <location>
        <begin position="137"/>
        <end position="158"/>
    </location>
</feature>
<feature type="transmembrane region" description="Helical" evidence="8">
    <location>
        <begin position="228"/>
        <end position="246"/>
    </location>
</feature>
<gene>
    <name evidence="9" type="primary">gufA</name>
    <name evidence="9" type="ORF">MESINF_2095</name>
</gene>
<dbReference type="GO" id="GO:0005385">
    <property type="term" value="F:zinc ion transmembrane transporter activity"/>
    <property type="evidence" value="ECO:0007669"/>
    <property type="project" value="TreeGrafter"/>
</dbReference>
<feature type="transmembrane region" description="Helical" evidence="8">
    <location>
        <begin position="108"/>
        <end position="131"/>
    </location>
</feature>
<comment type="subcellular location">
    <subcellularLocation>
        <location evidence="1">Cell membrane</location>
        <topology evidence="1">Multi-pass membrane protein</topology>
    </subcellularLocation>
</comment>
<dbReference type="InterPro" id="IPR003689">
    <property type="entry name" value="ZIP"/>
</dbReference>
<dbReference type="AlphaFoldDB" id="A0A7Z7LGX3"/>
<evidence type="ECO:0000256" key="2">
    <source>
        <dbReference type="ARBA" id="ARBA00006939"/>
    </source>
</evidence>
<feature type="transmembrane region" description="Helical" evidence="8">
    <location>
        <begin position="170"/>
        <end position="189"/>
    </location>
</feature>
<feature type="transmembrane region" description="Helical" evidence="8">
    <location>
        <begin position="67"/>
        <end position="87"/>
    </location>
</feature>
<evidence type="ECO:0000313" key="10">
    <source>
        <dbReference type="Proteomes" id="UP000250796"/>
    </source>
</evidence>
<evidence type="ECO:0000256" key="6">
    <source>
        <dbReference type="ARBA" id="ARBA00022989"/>
    </source>
</evidence>
<dbReference type="PANTHER" id="PTHR11040">
    <property type="entry name" value="ZINC/IRON TRANSPORTER"/>
    <property type="match status" value="1"/>
</dbReference>